<dbReference type="InterPro" id="IPR006084">
    <property type="entry name" value="XPG/Rad2"/>
</dbReference>
<dbReference type="GO" id="GO:0006289">
    <property type="term" value="P:nucleotide-excision repair"/>
    <property type="evidence" value="ECO:0007669"/>
    <property type="project" value="InterPro"/>
</dbReference>
<evidence type="ECO:0000256" key="13">
    <source>
        <dbReference type="ARBA" id="ARBA00023242"/>
    </source>
</evidence>
<reference evidence="18" key="1">
    <citation type="journal article" date="2015" name="PLoS ONE">
        <title>Comprehensive Evaluation of Toxoplasma gondii VEG and Neospora caninum LIV Genomes with Tachyzoite Stage Transcriptome and Proteome Defines Novel Transcript Features.</title>
        <authorList>
            <person name="Ramaprasad A."/>
            <person name="Mourier T."/>
            <person name="Naeem R."/>
            <person name="Malas T.B."/>
            <person name="Moussa E."/>
            <person name="Panigrahi A."/>
            <person name="Vermont S.J."/>
            <person name="Otto T.D."/>
            <person name="Wastling J."/>
            <person name="Pain A."/>
        </authorList>
    </citation>
    <scope>NUCLEOTIDE SEQUENCE</scope>
    <source>
        <strain evidence="18">Liverpool</strain>
    </source>
</reference>
<dbReference type="Gene3D" id="3.40.50.1010">
    <property type="entry name" value="5'-nuclease"/>
    <property type="match status" value="2"/>
</dbReference>
<dbReference type="InterPro" id="IPR036279">
    <property type="entry name" value="5-3_exonuclease_C_sf"/>
</dbReference>
<feature type="compositionally biased region" description="Low complexity" evidence="15">
    <location>
        <begin position="941"/>
        <end position="980"/>
    </location>
</feature>
<feature type="region of interest" description="Disordered" evidence="15">
    <location>
        <begin position="116"/>
        <end position="278"/>
    </location>
</feature>
<feature type="compositionally biased region" description="Low complexity" evidence="15">
    <location>
        <begin position="445"/>
        <end position="457"/>
    </location>
</feature>
<dbReference type="GO" id="GO:0005634">
    <property type="term" value="C:nucleus"/>
    <property type="evidence" value="ECO:0007669"/>
    <property type="project" value="UniProtKB-SubCell"/>
</dbReference>
<feature type="compositionally biased region" description="Basic and acidic residues" evidence="15">
    <location>
        <begin position="1904"/>
        <end position="1913"/>
    </location>
</feature>
<feature type="compositionally biased region" description="Basic and acidic residues" evidence="15">
    <location>
        <begin position="214"/>
        <end position="230"/>
    </location>
</feature>
<keyword evidence="11" id="KW-0496">Mitochondrion</keyword>
<feature type="compositionally biased region" description="Basic and acidic residues" evidence="15">
    <location>
        <begin position="1706"/>
        <end position="1727"/>
    </location>
</feature>
<dbReference type="InterPro" id="IPR029060">
    <property type="entry name" value="PIN-like_dom_sf"/>
</dbReference>
<keyword evidence="8" id="KW-0227">DNA damage</keyword>
<dbReference type="PRINTS" id="PR00853">
    <property type="entry name" value="XPGRADSUPER"/>
</dbReference>
<feature type="region of interest" description="Disordered" evidence="15">
    <location>
        <begin position="481"/>
        <end position="500"/>
    </location>
</feature>
<feature type="compositionally biased region" description="Low complexity" evidence="15">
    <location>
        <begin position="912"/>
        <end position="925"/>
    </location>
</feature>
<feature type="compositionally biased region" description="Basic and acidic residues" evidence="15">
    <location>
        <begin position="1928"/>
        <end position="1939"/>
    </location>
</feature>
<dbReference type="SMART" id="SM00279">
    <property type="entry name" value="HhH2"/>
    <property type="match status" value="1"/>
</dbReference>
<feature type="region of interest" description="Disordered" evidence="15">
    <location>
        <begin position="1802"/>
        <end position="1952"/>
    </location>
</feature>
<organism evidence="18">
    <name type="scientific">Neospora caninum (strain Liverpool)</name>
    <dbReference type="NCBI Taxonomy" id="572307"/>
    <lineage>
        <taxon>Eukaryota</taxon>
        <taxon>Sar</taxon>
        <taxon>Alveolata</taxon>
        <taxon>Apicomplexa</taxon>
        <taxon>Conoidasida</taxon>
        <taxon>Coccidia</taxon>
        <taxon>Eucoccidiorida</taxon>
        <taxon>Eimeriorina</taxon>
        <taxon>Sarcocystidae</taxon>
        <taxon>Neospora</taxon>
    </lineage>
</organism>
<evidence type="ECO:0000256" key="14">
    <source>
        <dbReference type="ARBA" id="ARBA00038112"/>
    </source>
</evidence>
<dbReference type="InterPro" id="IPR019974">
    <property type="entry name" value="XPG_CS"/>
</dbReference>
<accession>A0A0F7UDR4</accession>
<feature type="compositionally biased region" description="Basic and acidic residues" evidence="15">
    <location>
        <begin position="1334"/>
        <end position="1346"/>
    </location>
</feature>
<dbReference type="SMART" id="SM00484">
    <property type="entry name" value="XPGI"/>
    <property type="match status" value="1"/>
</dbReference>
<dbReference type="EMBL" id="LN714483">
    <property type="protein sequence ID" value="CEL67999.1"/>
    <property type="molecule type" value="Genomic_DNA"/>
</dbReference>
<dbReference type="CDD" id="cd09904">
    <property type="entry name" value="H3TH_XPG"/>
    <property type="match status" value="1"/>
</dbReference>
<feature type="compositionally biased region" description="Basic and acidic residues" evidence="15">
    <location>
        <begin position="998"/>
        <end position="1025"/>
    </location>
</feature>
<feature type="compositionally biased region" description="Polar residues" evidence="15">
    <location>
        <begin position="1383"/>
        <end position="1399"/>
    </location>
</feature>
<sequence>MGVKGLWDLLAPAGRRVAAGNLKGKIVAVDAAIWLVQFLHAMKLPDGSPMPAAHLVGFFNRLCRLLFFEIRPIIVFDGPPPFLKRQTLLARKRQRQQQEKNLRSVVARLLLNRLKEKRRQEQEGAATTQDTASQAPGPHDIVSIPDTPTPSSASLVPSKSPTPPPAASPRDDPSHLSVPAAASSSALARRGDVDGTEGGPSSRLFSSGEESEAEGGRARRPDPESGEKKGGICTRSRRRSFAASDSSEEPLDVEDTSDEDVSVEAETRSRSLAPPVPEELRGFLSSRRQLGDLPMPSVLSMPASAASTKAFENLGLPSLIKRGQDGESRKIVRRAEDFKAYRLEDDSFVQLPLDAEIDQEVFDLLPPKVQFQILTQLRDAWLHDSRVKALQAKNNIFVFSNIQLESYIRSVQANQQLTTVKMRLAAAQHQEGESSRLDAAESRHPSSSSSSVPSFSEPGIRLPLPALPSVVGRGGKVDIKGECLSPDTSPASSRPRPAVSSVRARPLHLFSGGREVEAVGRGGQALAAEWTSLSGALSGAATKPAARGTAVSASEDRAFALDGGLKLPKQKGFVNDLTRLARPLDAPREAAVLTPSELLASATKAARQVGAGRAGSPAQRGDGRDLWTKLKEEEEGRRQRIREKRRTGRCLREDEREEDDDVIVTGSGEKQHIALLDDREIFGDAFFDSSFESSPSGGAPGDGRKATPGTEPLRRPAADPVCLLEADEHERQPRRGRRAPAAVTGEAQEAVAVAEETHETARVPRGPHGEVVTVEDESDEFDDCIVDTSDEISRAPQTPSSPCLAAASSASTSLPAATPVSPTGRSGSSAASVPSTLPRPGDAAGPASGSDLLSHDTQAAERGEGRTREEERREQEGVARNPGPEAQAAAQTQDPPVRRPRWVRRRGFGRTPISRAPPSSSPAPSGQVPEDADSSAESKMCSVSSSSAGYSSVSPSPVSSPSAGSCASSSCSSRPSAPAALGMVPAGDAVRSPGNPGRRSEDDRLSQGRETRRRSFEGNRRERQNRAPCCASPEKETVGRRSRTQDSSGLGHTAAACADPPSLGETSVGHRRSGTLLKSSPGQCTPRPRRADANTRRSSGGVAQSEKGDTASSSPPLVVERESAAAAGSAGKETDRQTKDEKKEVGADTAEDLVDKLLAELGTVSFPQEAGHRAFGGAEGRWSRARDGGDTEKDDREGRKRRQEEEGEFMQLWLAVFPQLKEHLPEDQRKGHDSKKPEQSGKLGSLSDDSADEIGAELKDDGAAAIEERERDTDGLRVWDGLFFDTEAGVSPGRAARERHETEELPSSVEREQRAKSVEAEMRTHAGRAQGHPKQTEGEPKGEPKRGGAAGASQGLQPRLPSSPVFPTGPEMIDELSTPPPASRSSQSALMTMGGSSADEQLREKLEEEKLLLLQQAGMLQQQTGNVTERMKDQVVALLRAFGVPFVTAPGEAEATAAYFTAQNLADAVISDDSDALVFGAREIYRNFFENKKSVEMYEASFIAHKLGLDQQQLILLAMLLGCDYTLGVKGIGIVNAVEVLRAYPSLDALRAFRAWAEAPWTLGIEAADSAEVRKYKEAHKNYRLQWLFPHDFPSPEVFDAFESPLVDRSREPFSWAVPDVEAIVSIMTHAGGLRRSEVLDCLLPAVKRYTAAHAFQRQTRITAFLPFVERNNKAASSAGANQEGRTGENLAYATLAKAAEAAEAAESKRKTGKRRNGDTKSGRGDEAPLDDTQVRQGDGEEERETQLESVAVWQEREERRMRHDQAFTECSAEAQRQDDEDAVGIIRSERMLRAVSVLGQRRMKGQQTTAASGLTEEEAKGKEKTVSGEDGRISKCRAGRRQPGAELDGQAKTQVRRPQRKAQGEKCSRASLPPRSRRRQAGPIERRPDAAAALTEGSCADGAGREKDRKSGDTQMAESVRDTASVDSDHEKIEGNDKKRMRHGSPCGVGMSDLREEDAALLATMLQELDADAHLETVAAAAEAELENSL</sequence>
<dbReference type="PRINTS" id="PR00066">
    <property type="entry name" value="XRODRMPGMNTG"/>
</dbReference>
<feature type="compositionally biased region" description="Basic and acidic residues" evidence="15">
    <location>
        <begin position="1256"/>
        <end position="1277"/>
    </location>
</feature>
<evidence type="ECO:0000256" key="10">
    <source>
        <dbReference type="ARBA" id="ARBA00022842"/>
    </source>
</evidence>
<feature type="compositionally biased region" description="Basic residues" evidence="15">
    <location>
        <begin position="898"/>
        <end position="908"/>
    </location>
</feature>
<feature type="compositionally biased region" description="Basic and acidic residues" evidence="15">
    <location>
        <begin position="1818"/>
        <end position="1834"/>
    </location>
</feature>
<feature type="compositionally biased region" description="Low complexity" evidence="15">
    <location>
        <begin position="798"/>
        <end position="823"/>
    </location>
</feature>
<evidence type="ECO:0000256" key="7">
    <source>
        <dbReference type="ARBA" id="ARBA00022759"/>
    </source>
</evidence>
<keyword evidence="12" id="KW-0234">DNA repair</keyword>
<comment type="cofactor">
    <cofactor evidence="1">
        <name>Mg(2+)</name>
        <dbReference type="ChEBI" id="CHEBI:18420"/>
    </cofactor>
</comment>
<dbReference type="InterPro" id="IPR006086">
    <property type="entry name" value="XPG-I_dom"/>
</dbReference>
<feature type="domain" description="XPG N-terminal" evidence="17">
    <location>
        <begin position="1"/>
        <end position="98"/>
    </location>
</feature>
<dbReference type="Pfam" id="PF00867">
    <property type="entry name" value="XPG_I"/>
    <property type="match status" value="1"/>
</dbReference>
<feature type="compositionally biased region" description="Basic and acidic residues" evidence="15">
    <location>
        <begin position="430"/>
        <end position="444"/>
    </location>
</feature>
<protein>
    <submittedName>
        <fullName evidence="18">RAD2 endonuclease, putative</fullName>
    </submittedName>
</protein>
<dbReference type="CDD" id="cd09868">
    <property type="entry name" value="PIN_XPG_RAD2"/>
    <property type="match status" value="1"/>
</dbReference>
<keyword evidence="4" id="KW-0597">Phosphoprotein</keyword>
<evidence type="ECO:0000256" key="4">
    <source>
        <dbReference type="ARBA" id="ARBA00022553"/>
    </source>
</evidence>
<feature type="region of interest" description="Disordered" evidence="15">
    <location>
        <begin position="1704"/>
        <end position="1751"/>
    </location>
</feature>
<feature type="region of interest" description="Disordered" evidence="15">
    <location>
        <begin position="1163"/>
        <end position="1205"/>
    </location>
</feature>
<evidence type="ECO:0000256" key="8">
    <source>
        <dbReference type="ARBA" id="ARBA00022763"/>
    </source>
</evidence>
<feature type="compositionally biased region" description="Basic and acidic residues" evidence="15">
    <location>
        <begin position="621"/>
        <end position="638"/>
    </location>
</feature>
<evidence type="ECO:0000256" key="15">
    <source>
        <dbReference type="SAM" id="MobiDB-lite"/>
    </source>
</evidence>
<feature type="compositionally biased region" description="Basic and acidic residues" evidence="15">
    <location>
        <begin position="1132"/>
        <end position="1146"/>
    </location>
</feature>
<keyword evidence="9" id="KW-0378">Hydrolase</keyword>
<dbReference type="SUPFAM" id="SSF88723">
    <property type="entry name" value="PIN domain-like"/>
    <property type="match status" value="1"/>
</dbReference>
<dbReference type="InterPro" id="IPR001044">
    <property type="entry name" value="XPG/Rad2_eukaryotes"/>
</dbReference>
<dbReference type="PANTHER" id="PTHR16171:SF7">
    <property type="entry name" value="DNA REPAIR PROTEIN RAD2"/>
    <property type="match status" value="1"/>
</dbReference>
<evidence type="ECO:0000256" key="5">
    <source>
        <dbReference type="ARBA" id="ARBA00022722"/>
    </source>
</evidence>
<feature type="compositionally biased region" description="Polar residues" evidence="15">
    <location>
        <begin position="824"/>
        <end position="835"/>
    </location>
</feature>
<feature type="domain" description="XPG-I" evidence="16">
    <location>
        <begin position="1440"/>
        <end position="1509"/>
    </location>
</feature>
<feature type="compositionally biased region" description="Low complexity" evidence="15">
    <location>
        <begin position="489"/>
        <end position="500"/>
    </location>
</feature>
<dbReference type="PROSITE" id="PS00841">
    <property type="entry name" value="XPG_1"/>
    <property type="match status" value="1"/>
</dbReference>
<name>A0A0F7UDR4_NEOCL</name>
<feature type="region of interest" description="Disordered" evidence="15">
    <location>
        <begin position="687"/>
        <end position="746"/>
    </location>
</feature>
<comment type="similarity">
    <text evidence="3">Belongs to the XPG/RAD2 endonuclease family. XPG subfamily.</text>
</comment>
<feature type="compositionally biased region" description="Basic and acidic residues" evidence="15">
    <location>
        <begin position="1220"/>
        <end position="1239"/>
    </location>
</feature>
<feature type="region of interest" description="Disordered" evidence="15">
    <location>
        <begin position="604"/>
        <end position="663"/>
    </location>
</feature>
<evidence type="ECO:0000256" key="1">
    <source>
        <dbReference type="ARBA" id="ARBA00001946"/>
    </source>
</evidence>
<feature type="compositionally biased region" description="Basic residues" evidence="15">
    <location>
        <begin position="639"/>
        <end position="649"/>
    </location>
</feature>
<keyword evidence="5" id="KW-0540">Nuclease</keyword>
<evidence type="ECO:0000259" key="17">
    <source>
        <dbReference type="SMART" id="SM00485"/>
    </source>
</evidence>
<evidence type="ECO:0000259" key="16">
    <source>
        <dbReference type="SMART" id="SM00484"/>
    </source>
</evidence>
<feature type="region of interest" description="Disordered" evidence="15">
    <location>
        <begin position="428"/>
        <end position="457"/>
    </location>
</feature>
<gene>
    <name evidence="18" type="ORF">BN1204_037790</name>
</gene>
<feature type="region of interest" description="Disordered" evidence="15">
    <location>
        <begin position="786"/>
        <end position="1149"/>
    </location>
</feature>
<keyword evidence="6" id="KW-0479">Metal-binding</keyword>
<keyword evidence="13" id="KW-0539">Nucleus</keyword>
<feature type="compositionally biased region" description="Acidic residues" evidence="15">
    <location>
        <begin position="246"/>
        <end position="263"/>
    </location>
</feature>
<evidence type="ECO:0000313" key="18">
    <source>
        <dbReference type="EMBL" id="CEL67999.1"/>
    </source>
</evidence>
<feature type="region of interest" description="Disordered" evidence="15">
    <location>
        <begin position="1220"/>
        <end position="1400"/>
    </location>
</feature>
<keyword evidence="7 18" id="KW-0255">Endonuclease</keyword>
<dbReference type="FunFam" id="1.10.150.20:FF:000030">
    <property type="entry name" value="Flap endonuclease GEN-like 1"/>
    <property type="match status" value="1"/>
</dbReference>
<feature type="compositionally biased region" description="Basic and acidic residues" evidence="15">
    <location>
        <begin position="1181"/>
        <end position="1204"/>
    </location>
</feature>
<comment type="similarity">
    <text evidence="14">Belongs to the XPG/RAD2 endonuclease family. GEN subfamily.</text>
</comment>
<evidence type="ECO:0000256" key="11">
    <source>
        <dbReference type="ARBA" id="ARBA00023128"/>
    </source>
</evidence>
<evidence type="ECO:0000256" key="9">
    <source>
        <dbReference type="ARBA" id="ARBA00022801"/>
    </source>
</evidence>
<feature type="compositionally biased region" description="Basic and acidic residues" evidence="15">
    <location>
        <begin position="1295"/>
        <end position="1324"/>
    </location>
</feature>
<evidence type="ECO:0000256" key="3">
    <source>
        <dbReference type="ARBA" id="ARBA00005283"/>
    </source>
</evidence>
<proteinExistence type="inferred from homology"/>
<dbReference type="InterPro" id="IPR006085">
    <property type="entry name" value="XPG_DNA_repair_N"/>
</dbReference>
<dbReference type="SMART" id="SM00485">
    <property type="entry name" value="XPGN"/>
    <property type="match status" value="1"/>
</dbReference>
<feature type="compositionally biased region" description="Basic and acidic residues" evidence="15">
    <location>
        <begin position="858"/>
        <end position="877"/>
    </location>
</feature>
<feature type="compositionally biased region" description="Low complexity" evidence="15">
    <location>
        <begin position="175"/>
        <end position="188"/>
    </location>
</feature>
<dbReference type="SUPFAM" id="SSF47807">
    <property type="entry name" value="5' to 3' exonuclease, C-terminal subdomain"/>
    <property type="match status" value="1"/>
</dbReference>
<dbReference type="GO" id="GO:0048256">
    <property type="term" value="F:flap endonuclease activity"/>
    <property type="evidence" value="ECO:0007669"/>
    <property type="project" value="UniProtKB-ARBA"/>
</dbReference>
<dbReference type="InterPro" id="IPR008918">
    <property type="entry name" value="HhH2"/>
</dbReference>
<evidence type="ECO:0000256" key="6">
    <source>
        <dbReference type="ARBA" id="ARBA00022723"/>
    </source>
</evidence>
<dbReference type="Gene3D" id="1.10.150.20">
    <property type="entry name" value="5' to 3' exonuclease, C-terminal subdomain"/>
    <property type="match status" value="1"/>
</dbReference>
<keyword evidence="10" id="KW-0460">Magnesium</keyword>
<dbReference type="GO" id="GO:0003697">
    <property type="term" value="F:single-stranded DNA binding"/>
    <property type="evidence" value="ECO:0007669"/>
    <property type="project" value="InterPro"/>
</dbReference>
<evidence type="ECO:0000256" key="12">
    <source>
        <dbReference type="ARBA" id="ARBA00023204"/>
    </source>
</evidence>
<comment type="subcellular location">
    <subcellularLocation>
        <location evidence="2">Nucleus</location>
    </subcellularLocation>
</comment>
<dbReference type="GO" id="GO:0046872">
    <property type="term" value="F:metal ion binding"/>
    <property type="evidence" value="ECO:0007669"/>
    <property type="project" value="UniProtKB-KW"/>
</dbReference>
<feature type="compositionally biased region" description="Polar residues" evidence="15">
    <location>
        <begin position="125"/>
        <end position="134"/>
    </location>
</feature>
<dbReference type="PANTHER" id="PTHR16171">
    <property type="entry name" value="DNA REPAIR PROTEIN COMPLEMENTING XP-G CELLS-RELATED"/>
    <property type="match status" value="1"/>
</dbReference>
<evidence type="ECO:0000256" key="2">
    <source>
        <dbReference type="ARBA" id="ARBA00004123"/>
    </source>
</evidence>
<dbReference type="Pfam" id="PF00752">
    <property type="entry name" value="XPG_N"/>
    <property type="match status" value="1"/>
</dbReference>